<keyword evidence="3" id="KW-0862">Zinc</keyword>
<keyword evidence="2" id="KW-0863">Zinc-finger</keyword>
<evidence type="ECO:0000256" key="1">
    <source>
        <dbReference type="ARBA" id="ARBA00022723"/>
    </source>
</evidence>
<evidence type="ECO:0000313" key="6">
    <source>
        <dbReference type="Proteomes" id="UP001159363"/>
    </source>
</evidence>
<evidence type="ECO:0000313" key="5">
    <source>
        <dbReference type="EMBL" id="KAJ8866607.1"/>
    </source>
</evidence>
<keyword evidence="1" id="KW-0479">Metal-binding</keyword>
<dbReference type="Proteomes" id="UP001159363">
    <property type="component" value="Chromosome 15"/>
</dbReference>
<name>A0ABQ9G596_9NEOP</name>
<comment type="caution">
    <text evidence="5">The sequence shown here is derived from an EMBL/GenBank/DDBJ whole genome shotgun (WGS) entry which is preliminary data.</text>
</comment>
<sequence length="114" mass="12862">MLAKHKVGKFNSSIMMQLVSLLCIFPAGRVVQFVRSKRGNPLAVLDGYVYNKHVTKGSKTFWKCTSYDTTRSCRARLTTFGEVVYLIMGSHNHDPQYGNLLLSPPYHFFGLATT</sequence>
<protein>
    <recommendedName>
        <fullName evidence="4">FLYWCH-type domain-containing protein</fullName>
    </recommendedName>
</protein>
<feature type="domain" description="FLYWCH-type" evidence="4">
    <location>
        <begin position="33"/>
        <end position="93"/>
    </location>
</feature>
<evidence type="ECO:0000259" key="4">
    <source>
        <dbReference type="Pfam" id="PF04500"/>
    </source>
</evidence>
<accession>A0ABQ9G596</accession>
<dbReference type="InterPro" id="IPR007588">
    <property type="entry name" value="Znf_FLYWCH"/>
</dbReference>
<dbReference type="EMBL" id="JARBHB010000016">
    <property type="protein sequence ID" value="KAJ8866607.1"/>
    <property type="molecule type" value="Genomic_DNA"/>
</dbReference>
<dbReference type="Pfam" id="PF04500">
    <property type="entry name" value="FLYWCH"/>
    <property type="match status" value="1"/>
</dbReference>
<gene>
    <name evidence="5" type="ORF">PR048_032467</name>
</gene>
<keyword evidence="6" id="KW-1185">Reference proteome</keyword>
<proteinExistence type="predicted"/>
<evidence type="ECO:0000256" key="3">
    <source>
        <dbReference type="ARBA" id="ARBA00022833"/>
    </source>
</evidence>
<organism evidence="5 6">
    <name type="scientific">Dryococelus australis</name>
    <dbReference type="NCBI Taxonomy" id="614101"/>
    <lineage>
        <taxon>Eukaryota</taxon>
        <taxon>Metazoa</taxon>
        <taxon>Ecdysozoa</taxon>
        <taxon>Arthropoda</taxon>
        <taxon>Hexapoda</taxon>
        <taxon>Insecta</taxon>
        <taxon>Pterygota</taxon>
        <taxon>Neoptera</taxon>
        <taxon>Polyneoptera</taxon>
        <taxon>Phasmatodea</taxon>
        <taxon>Verophasmatodea</taxon>
        <taxon>Anareolatae</taxon>
        <taxon>Phasmatidae</taxon>
        <taxon>Eurycanthinae</taxon>
        <taxon>Dryococelus</taxon>
    </lineage>
</organism>
<dbReference type="Gene3D" id="2.20.25.240">
    <property type="match status" value="1"/>
</dbReference>
<evidence type="ECO:0000256" key="2">
    <source>
        <dbReference type="ARBA" id="ARBA00022771"/>
    </source>
</evidence>
<reference evidence="5 6" key="1">
    <citation type="submission" date="2023-02" db="EMBL/GenBank/DDBJ databases">
        <title>LHISI_Scaffold_Assembly.</title>
        <authorList>
            <person name="Stuart O.P."/>
            <person name="Cleave R."/>
            <person name="Magrath M.J.L."/>
            <person name="Mikheyev A.S."/>
        </authorList>
    </citation>
    <scope>NUCLEOTIDE SEQUENCE [LARGE SCALE GENOMIC DNA]</scope>
    <source>
        <strain evidence="5">Daus_M_001</strain>
        <tissue evidence="5">Leg muscle</tissue>
    </source>
</reference>